<gene>
    <name evidence="2" type="ORF">VV02_20290</name>
</gene>
<dbReference type="AlphaFoldDB" id="A0A0K1JM17"/>
<dbReference type="KEGG" id="lmoi:VV02_20290"/>
<feature type="signal peptide" evidence="1">
    <location>
        <begin position="1"/>
        <end position="22"/>
    </location>
</feature>
<dbReference type="RefSeq" id="WP_052594462.1">
    <property type="nucleotide sequence ID" value="NZ_CP011112.1"/>
</dbReference>
<sequence length="220" mass="22418">MQSTTFRLVASAITGSVLFATAGAAAASAQPIDDQQPKASTAVLAPTHVMFPGITSLTVARYGKYVTLGQDGAFHASIPASISMLDPQGAAAVRSAVGQANQLVRAQQGNPHSSAVAGNPLSYQGEHGGIEIDWSGATLWLDGEATTLLDNLLTLGATAKQVLDFLNSIGVVLPYGIGPIAGIILTAVVALKGELEKCKGTDGFTLTATLVGQVTCTARN</sequence>
<evidence type="ECO:0000313" key="3">
    <source>
        <dbReference type="Proteomes" id="UP000066480"/>
    </source>
</evidence>
<proteinExistence type="predicted"/>
<evidence type="ECO:0000313" key="2">
    <source>
        <dbReference type="EMBL" id="AKU17633.1"/>
    </source>
</evidence>
<dbReference type="Proteomes" id="UP000066480">
    <property type="component" value="Chromosome"/>
</dbReference>
<keyword evidence="3" id="KW-1185">Reference proteome</keyword>
<name>A0A0K1JM17_9MICO</name>
<dbReference type="EMBL" id="CP011112">
    <property type="protein sequence ID" value="AKU17633.1"/>
    <property type="molecule type" value="Genomic_DNA"/>
</dbReference>
<protein>
    <submittedName>
        <fullName evidence="2">Uncharacterized protein</fullName>
    </submittedName>
</protein>
<keyword evidence="1" id="KW-0732">Signal</keyword>
<feature type="chain" id="PRO_5038353208" evidence="1">
    <location>
        <begin position="23"/>
        <end position="220"/>
    </location>
</feature>
<dbReference type="STRING" id="571913.VV02_20290"/>
<reference evidence="2 3" key="1">
    <citation type="submission" date="2015-03" db="EMBL/GenBank/DDBJ databases">
        <title>Luteipulveratus halotolerans sp. nov., a novel actinobacterium (Dermacoccaceae) from Sarawak, Malaysia.</title>
        <authorList>
            <person name="Juboi H."/>
            <person name="Basik A."/>
            <person name="Shamsul S.S."/>
            <person name="Arnold P."/>
            <person name="Schmitt E.K."/>
            <person name="Sanglier J.-J."/>
            <person name="Yeo T."/>
        </authorList>
    </citation>
    <scope>NUCLEOTIDE SEQUENCE [LARGE SCALE GENOMIC DNA]</scope>
    <source>
        <strain evidence="2 3">MN07-A0370</strain>
    </source>
</reference>
<accession>A0A0K1JM17</accession>
<organism evidence="2 3">
    <name type="scientific">Luteipulveratus mongoliensis</name>
    <dbReference type="NCBI Taxonomy" id="571913"/>
    <lineage>
        <taxon>Bacteria</taxon>
        <taxon>Bacillati</taxon>
        <taxon>Actinomycetota</taxon>
        <taxon>Actinomycetes</taxon>
        <taxon>Micrococcales</taxon>
        <taxon>Dermacoccaceae</taxon>
        <taxon>Luteipulveratus</taxon>
    </lineage>
</organism>
<evidence type="ECO:0000256" key="1">
    <source>
        <dbReference type="SAM" id="SignalP"/>
    </source>
</evidence>